<dbReference type="Proteomes" id="UP001224674">
    <property type="component" value="Chromosome"/>
</dbReference>
<dbReference type="SUPFAM" id="SSF52218">
    <property type="entry name" value="Flavoproteins"/>
    <property type="match status" value="1"/>
</dbReference>
<dbReference type="InterPro" id="IPR050712">
    <property type="entry name" value="NAD(P)H-dep_reductase"/>
</dbReference>
<dbReference type="InterPro" id="IPR005025">
    <property type="entry name" value="FMN_Rdtase-like_dom"/>
</dbReference>
<accession>A0AAJ6DEG3</accession>
<proteinExistence type="predicted"/>
<evidence type="ECO:0000259" key="1">
    <source>
        <dbReference type="Pfam" id="PF03358"/>
    </source>
</evidence>
<organism evidence="2 3">
    <name type="scientific">Auritidibacter ignavus</name>
    <dbReference type="NCBI Taxonomy" id="678932"/>
    <lineage>
        <taxon>Bacteria</taxon>
        <taxon>Bacillati</taxon>
        <taxon>Actinomycetota</taxon>
        <taxon>Actinomycetes</taxon>
        <taxon>Micrococcales</taxon>
        <taxon>Micrococcaceae</taxon>
        <taxon>Auritidibacter</taxon>
    </lineage>
</organism>
<reference evidence="2 3" key="1">
    <citation type="submission" date="2023-03" db="EMBL/GenBank/DDBJ databases">
        <title>Complete genome sequences of several Auritidibacter ignavus strains isolated from ear infections.</title>
        <authorList>
            <person name="Baehr T."/>
            <person name="Baumhoegger A.M."/>
        </authorList>
    </citation>
    <scope>NUCLEOTIDE SEQUENCE [LARGE SCALE GENOMIC DNA]</scope>
    <source>
        <strain evidence="2 3">BABAE-6</strain>
    </source>
</reference>
<gene>
    <name evidence="2" type="ORF">QDX21_09760</name>
</gene>
<dbReference type="GO" id="GO:0016491">
    <property type="term" value="F:oxidoreductase activity"/>
    <property type="evidence" value="ECO:0007669"/>
    <property type="project" value="UniProtKB-KW"/>
</dbReference>
<feature type="domain" description="NADPH-dependent FMN reductase-like" evidence="1">
    <location>
        <begin position="14"/>
        <end position="154"/>
    </location>
</feature>
<dbReference type="GO" id="GO:0010181">
    <property type="term" value="F:FMN binding"/>
    <property type="evidence" value="ECO:0007669"/>
    <property type="project" value="TreeGrafter"/>
</dbReference>
<dbReference type="InterPro" id="IPR029039">
    <property type="entry name" value="Flavoprotein-like_sf"/>
</dbReference>
<dbReference type="RefSeq" id="WP_279672663.1">
    <property type="nucleotide sequence ID" value="NZ_CP122561.1"/>
</dbReference>
<dbReference type="EC" id="1.-.-.-" evidence="2"/>
<keyword evidence="3" id="KW-1185">Reference proteome</keyword>
<dbReference type="AlphaFoldDB" id="A0AAJ6DEG3"/>
<dbReference type="Pfam" id="PF03358">
    <property type="entry name" value="FMN_red"/>
    <property type="match status" value="1"/>
</dbReference>
<dbReference type="PANTHER" id="PTHR30543">
    <property type="entry name" value="CHROMATE REDUCTASE"/>
    <property type="match status" value="1"/>
</dbReference>
<protein>
    <submittedName>
        <fullName evidence="2">NAD(P)H-dependent oxidoreductase</fullName>
        <ecNumber evidence="2">1.-.-.-</ecNumber>
    </submittedName>
</protein>
<dbReference type="Gene3D" id="3.40.50.360">
    <property type="match status" value="1"/>
</dbReference>
<sequence>MTEHNDTTADQLPRLGVVIGSIRTPRKADSVADWVRKHLEAHDYPAEFTVLDLKDFELPPLEHFNQHSDQHAPADLVRWRDAVDGCEGFLFITPEYNRAAPGYFKNAYDLLDVQWKHKPVGFISYGGVGGARAVDQWRVSMAPYGMYTIGQQILLYNRYDFDSDTLQVNDRHEKSLGKLLEELHRLTVATRPLRQN</sequence>
<evidence type="ECO:0000313" key="2">
    <source>
        <dbReference type="EMBL" id="WGH92578.1"/>
    </source>
</evidence>
<evidence type="ECO:0000313" key="3">
    <source>
        <dbReference type="Proteomes" id="UP001224674"/>
    </source>
</evidence>
<dbReference type="PANTHER" id="PTHR30543:SF21">
    <property type="entry name" value="NAD(P)H-DEPENDENT FMN REDUCTASE LOT6"/>
    <property type="match status" value="1"/>
</dbReference>
<dbReference type="GO" id="GO:0005829">
    <property type="term" value="C:cytosol"/>
    <property type="evidence" value="ECO:0007669"/>
    <property type="project" value="TreeGrafter"/>
</dbReference>
<name>A0AAJ6DEG3_9MICC</name>
<keyword evidence="2" id="KW-0560">Oxidoreductase</keyword>
<dbReference type="EMBL" id="CP122566">
    <property type="protein sequence ID" value="WGH92578.1"/>
    <property type="molecule type" value="Genomic_DNA"/>
</dbReference>